<dbReference type="InterPro" id="IPR036097">
    <property type="entry name" value="HisK_dim/P_sf"/>
</dbReference>
<keyword evidence="10" id="KW-0175">Coiled coil</keyword>
<evidence type="ECO:0000313" key="15">
    <source>
        <dbReference type="Proteomes" id="UP000715781"/>
    </source>
</evidence>
<feature type="domain" description="Histidine kinase" evidence="11">
    <location>
        <begin position="295"/>
        <end position="510"/>
    </location>
</feature>
<sequence length="511" mass="58318">MTQALRILVIDDNPGDRALIIRQLQRQLADLQAQEIRDNSELLSAVAADQFDLVITDYQLHWSNGLEVLRTIKQHYPTCPVIMFTNTGSEEIAVEAMKSGLDDYVLKQPNSYIRLPATVRVVLERAEIQHRAALLEIRLQSLLNQLKVGVFRSNSGGDLLECNRSFLDLLRVDSLTQAQAILQPLLQESYLQLISLPPPQHQEREIQVRRADGTLIWTLLSTTLSMIENETVVDGLIEDIIARKQAEIERTQLNETLEQRVRERTIQLEQANSQLADTNQKLADANQDLEEFAYSISHDLREPLRAISGFSSILLTNPGEQFDAKRQDYLRRIVDSTQQADRLIEDLLSYSRLSRTDIPLQPINLSLLVPEILRQLEPELQQRQARVRIEEPLAEVMGNRTILTQVITNLVTNAIKFVPPEVKPQVRVWSEQQEKLIRLWVEDNGIGIAKEYHEQIFKVFNRLHSNEVYPGTGIGLAIVRKGVERMGGQVGVESELEKGSRFWIELPKTTD</sequence>
<evidence type="ECO:0000256" key="8">
    <source>
        <dbReference type="ARBA" id="ARBA00055745"/>
    </source>
</evidence>
<dbReference type="Gene3D" id="3.30.565.10">
    <property type="entry name" value="Histidine kinase-like ATPase, C-terminal domain"/>
    <property type="match status" value="1"/>
</dbReference>
<dbReference type="Pfam" id="PF13188">
    <property type="entry name" value="PAS_8"/>
    <property type="match status" value="1"/>
</dbReference>
<dbReference type="Pfam" id="PF00072">
    <property type="entry name" value="Response_reg"/>
    <property type="match status" value="1"/>
</dbReference>
<reference evidence="14" key="1">
    <citation type="submission" date="2021-05" db="EMBL/GenBank/DDBJ databases">
        <authorList>
            <person name="Pietrasiak N."/>
            <person name="Ward R."/>
            <person name="Stajich J.E."/>
            <person name="Kurbessoian T."/>
        </authorList>
    </citation>
    <scope>NUCLEOTIDE SEQUENCE</scope>
    <source>
        <strain evidence="14">JT2-VF2</strain>
    </source>
</reference>
<evidence type="ECO:0000256" key="3">
    <source>
        <dbReference type="ARBA" id="ARBA00022553"/>
    </source>
</evidence>
<dbReference type="InterPro" id="IPR036890">
    <property type="entry name" value="HATPase_C_sf"/>
</dbReference>
<evidence type="ECO:0000259" key="12">
    <source>
        <dbReference type="PROSITE" id="PS50110"/>
    </source>
</evidence>
<dbReference type="InterPro" id="IPR003594">
    <property type="entry name" value="HATPase_dom"/>
</dbReference>
<comment type="catalytic activity">
    <reaction evidence="1">
        <text>ATP + protein L-histidine = ADP + protein N-phospho-L-histidine.</text>
        <dbReference type="EC" id="2.7.13.3"/>
    </reaction>
</comment>
<feature type="coiled-coil region" evidence="10">
    <location>
        <begin position="243"/>
        <end position="288"/>
    </location>
</feature>
<feature type="domain" description="Response regulatory" evidence="12">
    <location>
        <begin position="6"/>
        <end position="122"/>
    </location>
</feature>
<dbReference type="Pfam" id="PF00512">
    <property type="entry name" value="HisKA"/>
    <property type="match status" value="1"/>
</dbReference>
<evidence type="ECO:0000256" key="1">
    <source>
        <dbReference type="ARBA" id="ARBA00000085"/>
    </source>
</evidence>
<dbReference type="Pfam" id="PF02518">
    <property type="entry name" value="HATPase_c"/>
    <property type="match status" value="1"/>
</dbReference>
<reference evidence="14" key="2">
    <citation type="journal article" date="2022" name="Microbiol. Resour. Announc.">
        <title>Metagenome Sequencing to Explore Phylogenomics of Terrestrial Cyanobacteria.</title>
        <authorList>
            <person name="Ward R.D."/>
            <person name="Stajich J.E."/>
            <person name="Johansen J.R."/>
            <person name="Huntemann M."/>
            <person name="Clum A."/>
            <person name="Foster B."/>
            <person name="Foster B."/>
            <person name="Roux S."/>
            <person name="Palaniappan K."/>
            <person name="Varghese N."/>
            <person name="Mukherjee S."/>
            <person name="Reddy T.B.K."/>
            <person name="Daum C."/>
            <person name="Copeland A."/>
            <person name="Chen I.A."/>
            <person name="Ivanova N.N."/>
            <person name="Kyrpides N.C."/>
            <person name="Shapiro N."/>
            <person name="Eloe-Fadrosh E.A."/>
            <person name="Pietrasiak N."/>
        </authorList>
    </citation>
    <scope>NUCLEOTIDE SEQUENCE</scope>
    <source>
        <strain evidence="14">JT2-VF2</strain>
    </source>
</reference>
<keyword evidence="4" id="KW-0808">Transferase</keyword>
<dbReference type="GO" id="GO:0000155">
    <property type="term" value="F:phosphorelay sensor kinase activity"/>
    <property type="evidence" value="ECO:0007669"/>
    <property type="project" value="InterPro"/>
</dbReference>
<dbReference type="EMBL" id="JAHHHN010000019">
    <property type="protein sequence ID" value="MBW4564220.1"/>
    <property type="molecule type" value="Genomic_DNA"/>
</dbReference>
<dbReference type="GO" id="GO:0016020">
    <property type="term" value="C:membrane"/>
    <property type="evidence" value="ECO:0007669"/>
    <property type="project" value="UniProtKB-SubCell"/>
</dbReference>
<evidence type="ECO:0000313" key="14">
    <source>
        <dbReference type="EMBL" id="MBW4564220.1"/>
    </source>
</evidence>
<evidence type="ECO:0000256" key="6">
    <source>
        <dbReference type="ARBA" id="ARBA00023012"/>
    </source>
</evidence>
<keyword evidence="5" id="KW-0418">Kinase</keyword>
<evidence type="ECO:0000256" key="4">
    <source>
        <dbReference type="ARBA" id="ARBA00022679"/>
    </source>
</evidence>
<dbReference type="InterPro" id="IPR035965">
    <property type="entry name" value="PAS-like_dom_sf"/>
</dbReference>
<dbReference type="GO" id="GO:0007234">
    <property type="term" value="P:osmosensory signaling via phosphorelay pathway"/>
    <property type="evidence" value="ECO:0007669"/>
    <property type="project" value="TreeGrafter"/>
</dbReference>
<dbReference type="InterPro" id="IPR001789">
    <property type="entry name" value="Sig_transdc_resp-reg_receiver"/>
</dbReference>
<dbReference type="Gene3D" id="3.40.50.2300">
    <property type="match status" value="1"/>
</dbReference>
<dbReference type="InterPro" id="IPR003661">
    <property type="entry name" value="HisK_dim/P_dom"/>
</dbReference>
<dbReference type="CDD" id="cd00082">
    <property type="entry name" value="HisKA"/>
    <property type="match status" value="1"/>
</dbReference>
<feature type="modified residue" description="4-aspartylphosphate" evidence="9">
    <location>
        <position position="57"/>
    </location>
</feature>
<dbReference type="SUPFAM" id="SSF55785">
    <property type="entry name" value="PYP-like sensor domain (PAS domain)"/>
    <property type="match status" value="1"/>
</dbReference>
<organism evidence="14 15">
    <name type="scientific">Mojavia pulchra JT2-VF2</name>
    <dbReference type="NCBI Taxonomy" id="287848"/>
    <lineage>
        <taxon>Bacteria</taxon>
        <taxon>Bacillati</taxon>
        <taxon>Cyanobacteriota</taxon>
        <taxon>Cyanophyceae</taxon>
        <taxon>Nostocales</taxon>
        <taxon>Nostocaceae</taxon>
    </lineage>
</organism>
<comment type="function">
    <text evidence="8">Photoreceptor which exists in two forms that are reversibly interconvertible by light: the R form that absorbs maximally in the red region of the spectrum and the FR form that absorbs maximally in the far-red region.</text>
</comment>
<dbReference type="PRINTS" id="PR00344">
    <property type="entry name" value="BCTRLSENSOR"/>
</dbReference>
<dbReference type="GO" id="GO:0000156">
    <property type="term" value="F:phosphorelay response regulator activity"/>
    <property type="evidence" value="ECO:0007669"/>
    <property type="project" value="TreeGrafter"/>
</dbReference>
<accession>A0A951Q1V2</accession>
<dbReference type="SUPFAM" id="SSF47384">
    <property type="entry name" value="Homodimeric domain of signal transducing histidine kinase"/>
    <property type="match status" value="1"/>
</dbReference>
<dbReference type="InterPro" id="IPR000014">
    <property type="entry name" value="PAS"/>
</dbReference>
<dbReference type="FunFam" id="3.30.565.10:FF:000006">
    <property type="entry name" value="Sensor histidine kinase WalK"/>
    <property type="match status" value="1"/>
</dbReference>
<evidence type="ECO:0000259" key="13">
    <source>
        <dbReference type="PROSITE" id="PS50113"/>
    </source>
</evidence>
<keyword evidence="7" id="KW-0472">Membrane</keyword>
<dbReference type="PROSITE" id="PS50113">
    <property type="entry name" value="PAC"/>
    <property type="match status" value="1"/>
</dbReference>
<dbReference type="SMART" id="SM00387">
    <property type="entry name" value="HATPase_c"/>
    <property type="match status" value="1"/>
</dbReference>
<dbReference type="SMART" id="SM00388">
    <property type="entry name" value="HisKA"/>
    <property type="match status" value="1"/>
</dbReference>
<dbReference type="SMART" id="SM00448">
    <property type="entry name" value="REC"/>
    <property type="match status" value="1"/>
</dbReference>
<dbReference type="SUPFAM" id="SSF55874">
    <property type="entry name" value="ATPase domain of HSP90 chaperone/DNA topoisomerase II/histidine kinase"/>
    <property type="match status" value="1"/>
</dbReference>
<feature type="domain" description="PAC" evidence="13">
    <location>
        <begin position="202"/>
        <end position="252"/>
    </location>
</feature>
<dbReference type="Gene3D" id="3.30.450.20">
    <property type="entry name" value="PAS domain"/>
    <property type="match status" value="1"/>
</dbReference>
<name>A0A951Q1V2_9NOST</name>
<evidence type="ECO:0000256" key="7">
    <source>
        <dbReference type="ARBA" id="ARBA00023136"/>
    </source>
</evidence>
<dbReference type="PROSITE" id="PS50110">
    <property type="entry name" value="RESPONSE_REGULATORY"/>
    <property type="match status" value="1"/>
</dbReference>
<dbReference type="InterPro" id="IPR000700">
    <property type="entry name" value="PAS-assoc_C"/>
</dbReference>
<evidence type="ECO:0000259" key="11">
    <source>
        <dbReference type="PROSITE" id="PS50109"/>
    </source>
</evidence>
<dbReference type="SUPFAM" id="SSF52172">
    <property type="entry name" value="CheY-like"/>
    <property type="match status" value="1"/>
</dbReference>
<dbReference type="CDD" id="cd00156">
    <property type="entry name" value="REC"/>
    <property type="match status" value="1"/>
</dbReference>
<comment type="caution">
    <text evidence="14">The sequence shown here is derived from an EMBL/GenBank/DDBJ whole genome shotgun (WGS) entry which is preliminary data.</text>
</comment>
<dbReference type="InterPro" id="IPR005467">
    <property type="entry name" value="His_kinase_dom"/>
</dbReference>
<dbReference type="InterPro" id="IPR004358">
    <property type="entry name" value="Sig_transdc_His_kin-like_C"/>
</dbReference>
<evidence type="ECO:0000256" key="2">
    <source>
        <dbReference type="ARBA" id="ARBA00012438"/>
    </source>
</evidence>
<keyword evidence="6" id="KW-0902">Two-component regulatory system</keyword>
<keyword evidence="3 9" id="KW-0597">Phosphoprotein</keyword>
<evidence type="ECO:0000256" key="9">
    <source>
        <dbReference type="PROSITE-ProRule" id="PRU00169"/>
    </source>
</evidence>
<protein>
    <recommendedName>
        <fullName evidence="2">histidine kinase</fullName>
        <ecNumber evidence="2">2.7.13.3</ecNumber>
    </recommendedName>
</protein>
<dbReference type="PROSITE" id="PS50109">
    <property type="entry name" value="HIS_KIN"/>
    <property type="match status" value="1"/>
</dbReference>
<gene>
    <name evidence="14" type="ORF">KME32_24375</name>
</gene>
<dbReference type="Proteomes" id="UP000715781">
    <property type="component" value="Unassembled WGS sequence"/>
</dbReference>
<dbReference type="AlphaFoldDB" id="A0A951Q1V2"/>
<dbReference type="PANTHER" id="PTHR42878:SF15">
    <property type="entry name" value="BACTERIOPHYTOCHROME"/>
    <property type="match status" value="1"/>
</dbReference>
<dbReference type="GO" id="GO:0030295">
    <property type="term" value="F:protein kinase activator activity"/>
    <property type="evidence" value="ECO:0007669"/>
    <property type="project" value="TreeGrafter"/>
</dbReference>
<dbReference type="Gene3D" id="1.10.287.130">
    <property type="match status" value="1"/>
</dbReference>
<dbReference type="EC" id="2.7.13.3" evidence="2"/>
<proteinExistence type="predicted"/>
<dbReference type="InterPro" id="IPR011006">
    <property type="entry name" value="CheY-like_superfamily"/>
</dbReference>
<dbReference type="InterPro" id="IPR050351">
    <property type="entry name" value="BphY/WalK/GraS-like"/>
</dbReference>
<dbReference type="PANTHER" id="PTHR42878">
    <property type="entry name" value="TWO-COMPONENT HISTIDINE KINASE"/>
    <property type="match status" value="1"/>
</dbReference>
<evidence type="ECO:0000256" key="5">
    <source>
        <dbReference type="ARBA" id="ARBA00022777"/>
    </source>
</evidence>
<evidence type="ECO:0000256" key="10">
    <source>
        <dbReference type="SAM" id="Coils"/>
    </source>
</evidence>